<evidence type="ECO:0000313" key="8">
    <source>
        <dbReference type="Proteomes" id="UP000572268"/>
    </source>
</evidence>
<dbReference type="Pfam" id="PF01650">
    <property type="entry name" value="Peptidase_C13"/>
    <property type="match status" value="1"/>
</dbReference>
<keyword evidence="4" id="KW-0479">Metal-binding</keyword>
<dbReference type="AlphaFoldDB" id="A0A7J6L6T4"/>
<name>A0A7J6L6T4_PEROL</name>
<dbReference type="SUPFAM" id="SSF48452">
    <property type="entry name" value="TPR-like"/>
    <property type="match status" value="1"/>
</dbReference>
<evidence type="ECO:0000256" key="3">
    <source>
        <dbReference type="ARBA" id="ARBA00022803"/>
    </source>
</evidence>
<keyword evidence="2" id="KW-0677">Repeat</keyword>
<dbReference type="GO" id="GO:0008233">
    <property type="term" value="F:peptidase activity"/>
    <property type="evidence" value="ECO:0007669"/>
    <property type="project" value="InterPro"/>
</dbReference>
<dbReference type="Gene3D" id="1.25.40.10">
    <property type="entry name" value="Tetratricopeptide repeat domain"/>
    <property type="match status" value="1"/>
</dbReference>
<organism evidence="7 8">
    <name type="scientific">Perkinsus olseni</name>
    <name type="common">Perkinsus atlanticus</name>
    <dbReference type="NCBI Taxonomy" id="32597"/>
    <lineage>
        <taxon>Eukaryota</taxon>
        <taxon>Sar</taxon>
        <taxon>Alveolata</taxon>
        <taxon>Perkinsozoa</taxon>
        <taxon>Perkinsea</taxon>
        <taxon>Perkinsida</taxon>
        <taxon>Perkinsidae</taxon>
        <taxon>Perkinsus</taxon>
    </lineage>
</organism>
<comment type="caution">
    <text evidence="7">The sequence shown here is derived from an EMBL/GenBank/DDBJ whole genome shotgun (WGS) entry which is preliminary data.</text>
</comment>
<dbReference type="InterPro" id="IPR039663">
    <property type="entry name" value="AIP/AIPL1/TTC9"/>
</dbReference>
<protein>
    <recommendedName>
        <fullName evidence="6">RING-type domain-containing protein</fullName>
    </recommendedName>
</protein>
<dbReference type="SMART" id="SM00184">
    <property type="entry name" value="RING"/>
    <property type="match status" value="1"/>
</dbReference>
<evidence type="ECO:0000256" key="2">
    <source>
        <dbReference type="ARBA" id="ARBA00022737"/>
    </source>
</evidence>
<feature type="domain" description="RING-type" evidence="6">
    <location>
        <begin position="156"/>
        <end position="194"/>
    </location>
</feature>
<accession>A0A7J6L6T4</accession>
<feature type="compositionally biased region" description="Basic and acidic residues" evidence="5">
    <location>
        <begin position="73"/>
        <end position="87"/>
    </location>
</feature>
<evidence type="ECO:0000256" key="4">
    <source>
        <dbReference type="PROSITE-ProRule" id="PRU00175"/>
    </source>
</evidence>
<dbReference type="GO" id="GO:0006508">
    <property type="term" value="P:proteolysis"/>
    <property type="evidence" value="ECO:0007669"/>
    <property type="project" value="InterPro"/>
</dbReference>
<evidence type="ECO:0000313" key="7">
    <source>
        <dbReference type="EMBL" id="KAF4654925.1"/>
    </source>
</evidence>
<dbReference type="PANTHER" id="PTHR11242:SF0">
    <property type="entry name" value="TPR_REGION DOMAIN-CONTAINING PROTEIN"/>
    <property type="match status" value="1"/>
</dbReference>
<dbReference type="PANTHER" id="PTHR11242">
    <property type="entry name" value="ARYL HYDROCARBON RECEPTOR INTERACTING PROTEIN RELATED"/>
    <property type="match status" value="1"/>
</dbReference>
<keyword evidence="4" id="KW-0862">Zinc</keyword>
<keyword evidence="4" id="KW-0863">Zinc-finger</keyword>
<gene>
    <name evidence="7" type="ORF">FOL46_008474</name>
</gene>
<comment type="similarity">
    <text evidence="1">Belongs to the peptidase C13 family.</text>
</comment>
<evidence type="ECO:0000256" key="5">
    <source>
        <dbReference type="SAM" id="MobiDB-lite"/>
    </source>
</evidence>
<dbReference type="PRINTS" id="PR00776">
    <property type="entry name" value="HEMOGLOBNASE"/>
</dbReference>
<sequence length="550" mass="60753">MRSSIAVKLPELENPRILSALRARECDIGTTIFGGIFVHQAWRIWRVPPELMDHVEDFVCRECVRAAFPDLDNPQREGSDADLRMDDAPPPMTAEELQRRDRLSAMRRAKSQTFKIKRMTSTFFRVRSGEDAIPVGKSKATLDIDDLANDEDDGTCKVCFEDPATIVLLPCGHGGLCQGCAKDLVLSGKSCYICGKEFHMLAELKAKSSGVADDDADDTTGKGRFIVGANVTTWMFEWGPEGAGKRECVPIGVYYSFHDCSASGRDISAEYIRGLSLVCECALALNRVMEASTVQREADLNSEDARDRNRVKSIQYELDALRLALVGNLSLVHLRLGDWHAAIAHADIVLSSRPTHCKALYRRALARFELNDAESHELGYQDLKRVLQLDPGNKEAARRLAEYGETRKSLSYRGDGASSSGRSGLDVAMHGILVDPGEKAPAKSSYMRCCTSASSEDDYSIFVLLGNLSGVPPGHPVLDSTLNDFVFLNIIAHGTATWMEFPDDGQLTKKRLRRILEQAKSRGKFKRMVVYVEACESGGMFEGLNEIPGM</sequence>
<dbReference type="SUPFAM" id="SSF57850">
    <property type="entry name" value="RING/U-box"/>
    <property type="match status" value="1"/>
</dbReference>
<dbReference type="CDD" id="cd16649">
    <property type="entry name" value="mRING-HC-C3HC5_CGRF1-like"/>
    <property type="match status" value="1"/>
</dbReference>
<dbReference type="EMBL" id="JABANN010000680">
    <property type="protein sequence ID" value="KAF4654925.1"/>
    <property type="molecule type" value="Genomic_DNA"/>
</dbReference>
<dbReference type="GO" id="GO:0008270">
    <property type="term" value="F:zinc ion binding"/>
    <property type="evidence" value="ECO:0007669"/>
    <property type="project" value="UniProtKB-KW"/>
</dbReference>
<reference evidence="7 8" key="1">
    <citation type="submission" date="2020-04" db="EMBL/GenBank/DDBJ databases">
        <title>Perkinsus olseni comparative genomics.</title>
        <authorList>
            <person name="Bogema D.R."/>
        </authorList>
    </citation>
    <scope>NUCLEOTIDE SEQUENCE [LARGE SCALE GENOMIC DNA]</scope>
    <source>
        <strain evidence="7">ATCC PRA-31</strain>
    </source>
</reference>
<evidence type="ECO:0000259" key="6">
    <source>
        <dbReference type="PROSITE" id="PS50089"/>
    </source>
</evidence>
<dbReference type="Gene3D" id="3.30.40.10">
    <property type="entry name" value="Zinc/RING finger domain, C3HC4 (zinc finger)"/>
    <property type="match status" value="1"/>
</dbReference>
<dbReference type="InterPro" id="IPR001841">
    <property type="entry name" value="Znf_RING"/>
</dbReference>
<dbReference type="PROSITE" id="PS50089">
    <property type="entry name" value="ZF_RING_2"/>
    <property type="match status" value="1"/>
</dbReference>
<dbReference type="GO" id="GO:0005737">
    <property type="term" value="C:cytoplasm"/>
    <property type="evidence" value="ECO:0007669"/>
    <property type="project" value="UniProtKB-ARBA"/>
</dbReference>
<dbReference type="InterPro" id="IPR013083">
    <property type="entry name" value="Znf_RING/FYVE/PHD"/>
</dbReference>
<evidence type="ECO:0000256" key="1">
    <source>
        <dbReference type="ARBA" id="ARBA00009941"/>
    </source>
</evidence>
<dbReference type="Pfam" id="PF13920">
    <property type="entry name" value="zf-C3HC4_3"/>
    <property type="match status" value="1"/>
</dbReference>
<dbReference type="InterPro" id="IPR011990">
    <property type="entry name" value="TPR-like_helical_dom_sf"/>
</dbReference>
<keyword evidence="3" id="KW-0802">TPR repeat</keyword>
<feature type="region of interest" description="Disordered" evidence="5">
    <location>
        <begin position="71"/>
        <end position="91"/>
    </location>
</feature>
<dbReference type="Gene3D" id="3.40.50.1460">
    <property type="match status" value="1"/>
</dbReference>
<dbReference type="InterPro" id="IPR001096">
    <property type="entry name" value="Peptidase_C13"/>
</dbReference>
<dbReference type="Proteomes" id="UP000572268">
    <property type="component" value="Unassembled WGS sequence"/>
</dbReference>
<proteinExistence type="inferred from homology"/>